<keyword evidence="1" id="KW-1133">Transmembrane helix</keyword>
<dbReference type="EnsemblMetazoa" id="GPAI005768-RA">
    <property type="protein sequence ID" value="GPAI005768-PA"/>
    <property type="gene ID" value="GPAI005768"/>
</dbReference>
<dbReference type="VEuPathDB" id="VectorBase:GPAI005768"/>
<reference evidence="2" key="2">
    <citation type="submission" date="2020-05" db="UniProtKB">
        <authorList>
            <consortium name="EnsemblMetazoa"/>
        </authorList>
    </citation>
    <scope>IDENTIFICATION</scope>
    <source>
        <strain evidence="2">IAEA</strain>
    </source>
</reference>
<name>A0A1A9Z6Y9_GLOPL</name>
<proteinExistence type="predicted"/>
<protein>
    <submittedName>
        <fullName evidence="2">Uncharacterized protein</fullName>
    </submittedName>
</protein>
<sequence length="102" mass="12058">MIITLPWSTEDHVLEYCDVGKPFWRLLVNKFRRQFSFAIAGILLFISGSVRLIEASYHYFMMIFLSKKRLRNEHIELAQFPYDVDLVKCVLFSDSTSIFSKE</sequence>
<keyword evidence="3" id="KW-1185">Reference proteome</keyword>
<evidence type="ECO:0000313" key="2">
    <source>
        <dbReference type="EnsemblMetazoa" id="GPAI005768-PA"/>
    </source>
</evidence>
<evidence type="ECO:0000256" key="1">
    <source>
        <dbReference type="SAM" id="Phobius"/>
    </source>
</evidence>
<organism evidence="2 3">
    <name type="scientific">Glossina pallidipes</name>
    <name type="common">Tsetse fly</name>
    <dbReference type="NCBI Taxonomy" id="7398"/>
    <lineage>
        <taxon>Eukaryota</taxon>
        <taxon>Metazoa</taxon>
        <taxon>Ecdysozoa</taxon>
        <taxon>Arthropoda</taxon>
        <taxon>Hexapoda</taxon>
        <taxon>Insecta</taxon>
        <taxon>Pterygota</taxon>
        <taxon>Neoptera</taxon>
        <taxon>Endopterygota</taxon>
        <taxon>Diptera</taxon>
        <taxon>Brachycera</taxon>
        <taxon>Muscomorpha</taxon>
        <taxon>Hippoboscoidea</taxon>
        <taxon>Glossinidae</taxon>
        <taxon>Glossina</taxon>
    </lineage>
</organism>
<evidence type="ECO:0000313" key="3">
    <source>
        <dbReference type="Proteomes" id="UP000092445"/>
    </source>
</evidence>
<keyword evidence="1" id="KW-0812">Transmembrane</keyword>
<keyword evidence="1" id="KW-0472">Membrane</keyword>
<feature type="transmembrane region" description="Helical" evidence="1">
    <location>
        <begin position="35"/>
        <end position="60"/>
    </location>
</feature>
<reference evidence="3" key="1">
    <citation type="submission" date="2014-03" db="EMBL/GenBank/DDBJ databases">
        <authorList>
            <person name="Aksoy S."/>
            <person name="Warren W."/>
            <person name="Wilson R.K."/>
        </authorList>
    </citation>
    <scope>NUCLEOTIDE SEQUENCE [LARGE SCALE GENOMIC DNA]</scope>
    <source>
        <strain evidence="3">IAEA</strain>
    </source>
</reference>
<dbReference type="Proteomes" id="UP000092445">
    <property type="component" value="Unassembled WGS sequence"/>
</dbReference>
<dbReference type="AlphaFoldDB" id="A0A1A9Z6Y9"/>
<accession>A0A1A9Z6Y9</accession>